<evidence type="ECO:0000256" key="1">
    <source>
        <dbReference type="SAM" id="MobiDB-lite"/>
    </source>
</evidence>
<dbReference type="Proteomes" id="UP000059680">
    <property type="component" value="Chromosome 5"/>
</dbReference>
<evidence type="ECO:0000313" key="2">
    <source>
        <dbReference type="EMBL" id="BAS94124.1"/>
    </source>
</evidence>
<sequence>MGGKVDGMPLGPSFSPITGGSGERAHTPQATSTALRIVAFSLQPVVPTATRLHLIAPSSTLFGTAILLRPIAVRPCTLVARHWRARPPSLGLLTSDPLYIPLCP</sequence>
<accession>A0A0P0WMN1</accession>
<protein>
    <submittedName>
        <fullName evidence="2">Os05g0427032 protein</fullName>
    </submittedName>
</protein>
<gene>
    <name evidence="2" type="ordered locus">Os05g0427032</name>
    <name evidence="2" type="ORF">OSNPB_050427032</name>
</gene>
<evidence type="ECO:0000313" key="3">
    <source>
        <dbReference type="Proteomes" id="UP000059680"/>
    </source>
</evidence>
<dbReference type="InParanoid" id="A0A0P0WMN1"/>
<feature type="region of interest" description="Disordered" evidence="1">
    <location>
        <begin position="1"/>
        <end position="30"/>
    </location>
</feature>
<dbReference type="EMBL" id="AP014961">
    <property type="protein sequence ID" value="BAS94124.1"/>
    <property type="molecule type" value="Genomic_DNA"/>
</dbReference>
<reference evidence="2 3" key="3">
    <citation type="journal article" date="2013" name="Rice">
        <title>Improvement of the Oryza sativa Nipponbare reference genome using next generation sequence and optical map data.</title>
        <authorList>
            <person name="Kawahara Y."/>
            <person name="de la Bastide M."/>
            <person name="Hamilton J.P."/>
            <person name="Kanamori H."/>
            <person name="McCombie W.R."/>
            <person name="Ouyang S."/>
            <person name="Schwartz D.C."/>
            <person name="Tanaka T."/>
            <person name="Wu J."/>
            <person name="Zhou S."/>
            <person name="Childs K.L."/>
            <person name="Davidson R.M."/>
            <person name="Lin H."/>
            <person name="Quesada-Ocampo L."/>
            <person name="Vaillancourt B."/>
            <person name="Sakai H."/>
            <person name="Lee S.S."/>
            <person name="Kim J."/>
            <person name="Numa H."/>
            <person name="Itoh T."/>
            <person name="Buell C.R."/>
            <person name="Matsumoto T."/>
        </authorList>
    </citation>
    <scope>NUCLEOTIDE SEQUENCE [LARGE SCALE GENOMIC DNA]</scope>
    <source>
        <strain evidence="3">cv. Nipponbare</strain>
    </source>
</reference>
<keyword evidence="3" id="KW-1185">Reference proteome</keyword>
<dbReference type="PaxDb" id="39947-A0A0P0WMN1"/>
<reference evidence="2 3" key="2">
    <citation type="journal article" date="2013" name="Plant Cell Physiol.">
        <title>Rice Annotation Project Database (RAP-DB): an integrative and interactive database for rice genomics.</title>
        <authorList>
            <person name="Sakai H."/>
            <person name="Lee S.S."/>
            <person name="Tanaka T."/>
            <person name="Numa H."/>
            <person name="Kim J."/>
            <person name="Kawahara Y."/>
            <person name="Wakimoto H."/>
            <person name="Yang C.C."/>
            <person name="Iwamoto M."/>
            <person name="Abe T."/>
            <person name="Yamada Y."/>
            <person name="Muto A."/>
            <person name="Inokuchi H."/>
            <person name="Ikemura T."/>
            <person name="Matsumoto T."/>
            <person name="Sasaki T."/>
            <person name="Itoh T."/>
        </authorList>
    </citation>
    <scope>NUCLEOTIDE SEQUENCE [LARGE SCALE GENOMIC DNA]</scope>
    <source>
        <strain evidence="3">cv. Nipponbare</strain>
    </source>
</reference>
<dbReference type="AlphaFoldDB" id="A0A0P0WMN1"/>
<organism evidence="2 3">
    <name type="scientific">Oryza sativa subsp. japonica</name>
    <name type="common">Rice</name>
    <dbReference type="NCBI Taxonomy" id="39947"/>
    <lineage>
        <taxon>Eukaryota</taxon>
        <taxon>Viridiplantae</taxon>
        <taxon>Streptophyta</taxon>
        <taxon>Embryophyta</taxon>
        <taxon>Tracheophyta</taxon>
        <taxon>Spermatophyta</taxon>
        <taxon>Magnoliopsida</taxon>
        <taxon>Liliopsida</taxon>
        <taxon>Poales</taxon>
        <taxon>Poaceae</taxon>
        <taxon>BOP clade</taxon>
        <taxon>Oryzoideae</taxon>
        <taxon>Oryzeae</taxon>
        <taxon>Oryzinae</taxon>
        <taxon>Oryza</taxon>
        <taxon>Oryza sativa</taxon>
    </lineage>
</organism>
<reference evidence="3" key="1">
    <citation type="journal article" date="2005" name="Nature">
        <title>The map-based sequence of the rice genome.</title>
        <authorList>
            <consortium name="International rice genome sequencing project (IRGSP)"/>
            <person name="Matsumoto T."/>
            <person name="Wu J."/>
            <person name="Kanamori H."/>
            <person name="Katayose Y."/>
            <person name="Fujisawa M."/>
            <person name="Namiki N."/>
            <person name="Mizuno H."/>
            <person name="Yamamoto K."/>
            <person name="Antonio B.A."/>
            <person name="Baba T."/>
            <person name="Sakata K."/>
            <person name="Nagamura Y."/>
            <person name="Aoki H."/>
            <person name="Arikawa K."/>
            <person name="Arita K."/>
            <person name="Bito T."/>
            <person name="Chiden Y."/>
            <person name="Fujitsuka N."/>
            <person name="Fukunaka R."/>
            <person name="Hamada M."/>
            <person name="Harada C."/>
            <person name="Hayashi A."/>
            <person name="Hijishita S."/>
            <person name="Honda M."/>
            <person name="Hosokawa S."/>
            <person name="Ichikawa Y."/>
            <person name="Idonuma A."/>
            <person name="Iijima M."/>
            <person name="Ikeda M."/>
            <person name="Ikeno M."/>
            <person name="Ito K."/>
            <person name="Ito S."/>
            <person name="Ito T."/>
            <person name="Ito Y."/>
            <person name="Ito Y."/>
            <person name="Iwabuchi A."/>
            <person name="Kamiya K."/>
            <person name="Karasawa W."/>
            <person name="Kurita K."/>
            <person name="Katagiri S."/>
            <person name="Kikuta A."/>
            <person name="Kobayashi H."/>
            <person name="Kobayashi N."/>
            <person name="Machita K."/>
            <person name="Maehara T."/>
            <person name="Masukawa M."/>
            <person name="Mizubayashi T."/>
            <person name="Mukai Y."/>
            <person name="Nagasaki H."/>
            <person name="Nagata Y."/>
            <person name="Naito S."/>
            <person name="Nakashima M."/>
            <person name="Nakama Y."/>
            <person name="Nakamichi Y."/>
            <person name="Nakamura M."/>
            <person name="Meguro A."/>
            <person name="Negishi M."/>
            <person name="Ohta I."/>
            <person name="Ohta T."/>
            <person name="Okamoto M."/>
            <person name="Ono N."/>
            <person name="Saji S."/>
            <person name="Sakaguchi M."/>
            <person name="Sakai K."/>
            <person name="Shibata M."/>
            <person name="Shimokawa T."/>
            <person name="Song J."/>
            <person name="Takazaki Y."/>
            <person name="Terasawa K."/>
            <person name="Tsugane M."/>
            <person name="Tsuji K."/>
            <person name="Ueda S."/>
            <person name="Waki K."/>
            <person name="Yamagata H."/>
            <person name="Yamamoto M."/>
            <person name="Yamamoto S."/>
            <person name="Yamane H."/>
            <person name="Yoshiki S."/>
            <person name="Yoshihara R."/>
            <person name="Yukawa K."/>
            <person name="Zhong H."/>
            <person name="Yano M."/>
            <person name="Yuan Q."/>
            <person name="Ouyang S."/>
            <person name="Liu J."/>
            <person name="Jones K.M."/>
            <person name="Gansberger K."/>
            <person name="Moffat K."/>
            <person name="Hill J."/>
            <person name="Bera J."/>
            <person name="Fadrosh D."/>
            <person name="Jin S."/>
            <person name="Johri S."/>
            <person name="Kim M."/>
            <person name="Overton L."/>
            <person name="Reardon M."/>
            <person name="Tsitrin T."/>
            <person name="Vuong H."/>
            <person name="Weaver B."/>
            <person name="Ciecko A."/>
            <person name="Tallon L."/>
            <person name="Jackson J."/>
            <person name="Pai G."/>
            <person name="Aken S.V."/>
            <person name="Utterback T."/>
            <person name="Reidmuller S."/>
            <person name="Feldblyum T."/>
            <person name="Hsiao J."/>
            <person name="Zismann V."/>
            <person name="Iobst S."/>
            <person name="de Vazeille A.R."/>
            <person name="Buell C.R."/>
            <person name="Ying K."/>
            <person name="Li Y."/>
            <person name="Lu T."/>
            <person name="Huang Y."/>
            <person name="Zhao Q."/>
            <person name="Feng Q."/>
            <person name="Zhang L."/>
            <person name="Zhu J."/>
            <person name="Weng Q."/>
            <person name="Mu J."/>
            <person name="Lu Y."/>
            <person name="Fan D."/>
            <person name="Liu Y."/>
            <person name="Guan J."/>
            <person name="Zhang Y."/>
            <person name="Yu S."/>
            <person name="Liu X."/>
            <person name="Zhang Y."/>
            <person name="Hong G."/>
            <person name="Han B."/>
            <person name="Choisne N."/>
            <person name="Demange N."/>
            <person name="Orjeda G."/>
            <person name="Samain S."/>
            <person name="Cattolico L."/>
            <person name="Pelletier E."/>
            <person name="Couloux A."/>
            <person name="Segurens B."/>
            <person name="Wincker P."/>
            <person name="D'Hont A."/>
            <person name="Scarpelli C."/>
            <person name="Weissenbach J."/>
            <person name="Salanoubat M."/>
            <person name="Quetier F."/>
            <person name="Yu Y."/>
            <person name="Kim H.R."/>
            <person name="Rambo T."/>
            <person name="Currie J."/>
            <person name="Collura K."/>
            <person name="Luo M."/>
            <person name="Yang T."/>
            <person name="Ammiraju J.S.S."/>
            <person name="Engler F."/>
            <person name="Soderlund C."/>
            <person name="Wing R.A."/>
            <person name="Palmer L.E."/>
            <person name="de la Bastide M."/>
            <person name="Spiegel L."/>
            <person name="Nascimento L."/>
            <person name="Zutavern T."/>
            <person name="O'Shaughnessy A."/>
            <person name="Dike S."/>
            <person name="Dedhia N."/>
            <person name="Preston R."/>
            <person name="Balija V."/>
            <person name="McCombie W.R."/>
            <person name="Chow T."/>
            <person name="Chen H."/>
            <person name="Chung M."/>
            <person name="Chen C."/>
            <person name="Shaw J."/>
            <person name="Wu H."/>
            <person name="Hsiao K."/>
            <person name="Chao Y."/>
            <person name="Chu M."/>
            <person name="Cheng C."/>
            <person name="Hour A."/>
            <person name="Lee P."/>
            <person name="Lin S."/>
            <person name="Lin Y."/>
            <person name="Liou J."/>
            <person name="Liu S."/>
            <person name="Hsing Y."/>
            <person name="Raghuvanshi S."/>
            <person name="Mohanty A."/>
            <person name="Bharti A.K."/>
            <person name="Gaur A."/>
            <person name="Gupta V."/>
            <person name="Kumar D."/>
            <person name="Ravi V."/>
            <person name="Vij S."/>
            <person name="Kapur A."/>
            <person name="Khurana P."/>
            <person name="Khurana P."/>
            <person name="Khurana J.P."/>
            <person name="Tyagi A.K."/>
            <person name="Gaikwad K."/>
            <person name="Singh A."/>
            <person name="Dalal V."/>
            <person name="Srivastava S."/>
            <person name="Dixit A."/>
            <person name="Pal A.K."/>
            <person name="Ghazi I.A."/>
            <person name="Yadav M."/>
            <person name="Pandit A."/>
            <person name="Bhargava A."/>
            <person name="Sureshbabu K."/>
            <person name="Batra K."/>
            <person name="Sharma T.R."/>
            <person name="Mohapatra T."/>
            <person name="Singh N.K."/>
            <person name="Messing J."/>
            <person name="Nelson A.B."/>
            <person name="Fuks G."/>
            <person name="Kavchok S."/>
            <person name="Keizer G."/>
            <person name="Linton E."/>
            <person name="Llaca V."/>
            <person name="Song R."/>
            <person name="Tanyolac B."/>
            <person name="Young S."/>
            <person name="Ho-Il K."/>
            <person name="Hahn J.H."/>
            <person name="Sangsakoo G."/>
            <person name="Vanavichit A."/>
            <person name="de Mattos Luiz.A.T."/>
            <person name="Zimmer P.D."/>
            <person name="Malone G."/>
            <person name="Dellagostin O."/>
            <person name="de Oliveira A.C."/>
            <person name="Bevan M."/>
            <person name="Bancroft I."/>
            <person name="Minx P."/>
            <person name="Cordum H."/>
            <person name="Wilson R."/>
            <person name="Cheng Z."/>
            <person name="Jin W."/>
            <person name="Jiang J."/>
            <person name="Leong S.A."/>
            <person name="Iwama H."/>
            <person name="Gojobori T."/>
            <person name="Itoh T."/>
            <person name="Niimura Y."/>
            <person name="Fujii Y."/>
            <person name="Habara T."/>
            <person name="Sakai H."/>
            <person name="Sato Y."/>
            <person name="Wilson G."/>
            <person name="Kumar K."/>
            <person name="McCouch S."/>
            <person name="Juretic N."/>
            <person name="Hoen D."/>
            <person name="Wright S."/>
            <person name="Bruskiewich R."/>
            <person name="Bureau T."/>
            <person name="Miyao A."/>
            <person name="Hirochika H."/>
            <person name="Nishikawa T."/>
            <person name="Kadowaki K."/>
            <person name="Sugiura M."/>
            <person name="Burr B."/>
            <person name="Sasaki T."/>
        </authorList>
    </citation>
    <scope>NUCLEOTIDE SEQUENCE [LARGE SCALE GENOMIC DNA]</scope>
    <source>
        <strain evidence="3">cv. Nipponbare</strain>
    </source>
</reference>
<name>A0A0P0WMN1_ORYSJ</name>
<proteinExistence type="predicted"/>